<organism evidence="2 3">
    <name type="scientific">Stutzerimonas stutzeri KOS6</name>
    <dbReference type="NCBI Taxonomy" id="1218352"/>
    <lineage>
        <taxon>Bacteria</taxon>
        <taxon>Pseudomonadati</taxon>
        <taxon>Pseudomonadota</taxon>
        <taxon>Gammaproteobacteria</taxon>
        <taxon>Pseudomonadales</taxon>
        <taxon>Pseudomonadaceae</taxon>
        <taxon>Stutzerimonas</taxon>
    </lineage>
</organism>
<reference evidence="2 3" key="1">
    <citation type="journal article" date="2013" name="Genome Announc.">
        <title>Draft Genome of the Nitrogen-Fixing Bacterium Pseudomonas stutzeri Strain KOS6 Isolated from Industrial Hydrocarbon Sludge.</title>
        <authorList>
            <person name="Grigoryeva T.V."/>
            <person name="Laikov A.V."/>
            <person name="Naumova R.P."/>
            <person name="Manolov A.I."/>
            <person name="Larin A.K."/>
            <person name="Karpova I.Y."/>
            <person name="Semashko T.A."/>
            <person name="Alexeev D.G."/>
            <person name="Kostryukova E.S."/>
            <person name="Muller R."/>
            <person name="Govorun V.M."/>
        </authorList>
    </citation>
    <scope>NUCLEOTIDE SEQUENCE [LARGE SCALE GENOMIC DNA]</scope>
    <source>
        <strain evidence="2 3">KOS6</strain>
    </source>
</reference>
<dbReference type="eggNOG" id="ENOG5031591">
    <property type="taxonomic scope" value="Bacteria"/>
</dbReference>
<protein>
    <submittedName>
        <fullName evidence="2">Uncharacterized protein</fullName>
    </submittedName>
</protein>
<dbReference type="EMBL" id="AMCZ02000038">
    <property type="protein sequence ID" value="EWC39457.1"/>
    <property type="molecule type" value="Genomic_DNA"/>
</dbReference>
<accession>A0A061JJM5</accession>
<dbReference type="AlphaFoldDB" id="A0A061JJM5"/>
<keyword evidence="1" id="KW-0812">Transmembrane</keyword>
<evidence type="ECO:0000313" key="2">
    <source>
        <dbReference type="EMBL" id="EWC39457.1"/>
    </source>
</evidence>
<comment type="caution">
    <text evidence="2">The sequence shown here is derived from an EMBL/GenBank/DDBJ whole genome shotgun (WGS) entry which is preliminary data.</text>
</comment>
<keyword evidence="1" id="KW-1133">Transmembrane helix</keyword>
<feature type="transmembrane region" description="Helical" evidence="1">
    <location>
        <begin position="12"/>
        <end position="31"/>
    </location>
</feature>
<sequence>MRNDRRDSLVDAAAIFTLIMLAVGAAVFWVSHQ</sequence>
<name>A0A061JJM5_STUST</name>
<dbReference type="HOGENOM" id="CLU_214955_0_1_6"/>
<gene>
    <name evidence="2" type="ORF">B597_020025</name>
</gene>
<evidence type="ECO:0000313" key="3">
    <source>
        <dbReference type="Proteomes" id="UP000026923"/>
    </source>
</evidence>
<evidence type="ECO:0000256" key="1">
    <source>
        <dbReference type="SAM" id="Phobius"/>
    </source>
</evidence>
<proteinExistence type="predicted"/>
<dbReference type="Proteomes" id="UP000026923">
    <property type="component" value="Unassembled WGS sequence"/>
</dbReference>
<keyword evidence="1" id="KW-0472">Membrane</keyword>